<name>A0A316GMY0_9RHOB</name>
<keyword evidence="2" id="KW-1185">Reference proteome</keyword>
<evidence type="ECO:0000313" key="1">
    <source>
        <dbReference type="EMBL" id="PWK56267.1"/>
    </source>
</evidence>
<organism evidence="1 2">
    <name type="scientific">Roseicyclus mahoneyensis</name>
    <dbReference type="NCBI Taxonomy" id="164332"/>
    <lineage>
        <taxon>Bacteria</taxon>
        <taxon>Pseudomonadati</taxon>
        <taxon>Pseudomonadota</taxon>
        <taxon>Alphaproteobacteria</taxon>
        <taxon>Rhodobacterales</taxon>
        <taxon>Roseobacteraceae</taxon>
        <taxon>Roseicyclus</taxon>
    </lineage>
</organism>
<dbReference type="RefSeq" id="WP_170119142.1">
    <property type="nucleotide sequence ID" value="NZ_QGGW01000014.1"/>
</dbReference>
<dbReference type="Proteomes" id="UP000245708">
    <property type="component" value="Unassembled WGS sequence"/>
</dbReference>
<comment type="caution">
    <text evidence="1">The sequence shown here is derived from an EMBL/GenBank/DDBJ whole genome shotgun (WGS) entry which is preliminary data.</text>
</comment>
<sequence>MTVFMTRLREAFAKRAAYHQTVREISRLPREISWDLGIFPEDAEKIAWKHVYGR</sequence>
<dbReference type="EMBL" id="QGGW01000014">
    <property type="protein sequence ID" value="PWK56267.1"/>
    <property type="molecule type" value="Genomic_DNA"/>
</dbReference>
<evidence type="ECO:0008006" key="3">
    <source>
        <dbReference type="Google" id="ProtNLM"/>
    </source>
</evidence>
<evidence type="ECO:0000313" key="2">
    <source>
        <dbReference type="Proteomes" id="UP000245708"/>
    </source>
</evidence>
<dbReference type="AlphaFoldDB" id="A0A316GMY0"/>
<gene>
    <name evidence="1" type="ORF">C7455_1143</name>
</gene>
<reference evidence="1 2" key="1">
    <citation type="submission" date="2018-05" db="EMBL/GenBank/DDBJ databases">
        <title>Genomic Encyclopedia of Type Strains, Phase IV (KMG-IV): sequencing the most valuable type-strain genomes for metagenomic binning, comparative biology and taxonomic classification.</title>
        <authorList>
            <person name="Goeker M."/>
        </authorList>
    </citation>
    <scope>NUCLEOTIDE SEQUENCE [LARGE SCALE GENOMIC DNA]</scope>
    <source>
        <strain evidence="1 2">DSM 16097</strain>
    </source>
</reference>
<accession>A0A316GMY0</accession>
<protein>
    <recommendedName>
        <fullName evidence="3">DUF1127 domain-containing protein</fullName>
    </recommendedName>
</protein>
<proteinExistence type="predicted"/>